<dbReference type="AlphaFoldDB" id="A0A645FPD0"/>
<dbReference type="InterPro" id="IPR002869">
    <property type="entry name" value="Pyrv_flavodox_OxRed_cen"/>
</dbReference>
<organism evidence="3">
    <name type="scientific">bioreactor metagenome</name>
    <dbReference type="NCBI Taxonomy" id="1076179"/>
    <lineage>
        <taxon>unclassified sequences</taxon>
        <taxon>metagenomes</taxon>
        <taxon>ecological metagenomes</taxon>
    </lineage>
</organism>
<evidence type="ECO:0000313" key="3">
    <source>
        <dbReference type="EMBL" id="MPN14094.1"/>
    </source>
</evidence>
<comment type="caution">
    <text evidence="3">The sequence shown here is derived from an EMBL/GenBank/DDBJ whole genome shotgun (WGS) entry which is preliminary data.</text>
</comment>
<dbReference type="GO" id="GO:0016491">
    <property type="term" value="F:oxidoreductase activity"/>
    <property type="evidence" value="ECO:0007669"/>
    <property type="project" value="UniProtKB-KW"/>
</dbReference>
<proteinExistence type="predicted"/>
<name>A0A645FPD0_9ZZZZ</name>
<dbReference type="EMBL" id="VSSQ01060686">
    <property type="protein sequence ID" value="MPN14094.1"/>
    <property type="molecule type" value="Genomic_DNA"/>
</dbReference>
<gene>
    <name evidence="3" type="ORF">SDC9_161420</name>
</gene>
<dbReference type="Pfam" id="PF01558">
    <property type="entry name" value="POR"/>
    <property type="match status" value="1"/>
</dbReference>
<sequence>MVVLGAFLSKKPIVSMENVIKGLKKSIPERHHHLIPMNEQAIKVGMEKIQKR</sequence>
<dbReference type="Gene3D" id="3.40.920.10">
    <property type="entry name" value="Pyruvate-ferredoxin oxidoreductase, PFOR, domain III"/>
    <property type="match status" value="1"/>
</dbReference>
<dbReference type="InterPro" id="IPR019752">
    <property type="entry name" value="Pyrv/ketoisovalerate_OxRed_cat"/>
</dbReference>
<feature type="domain" description="Pyruvate/ketoisovalerate oxidoreductase catalytic" evidence="2">
    <location>
        <begin position="1"/>
        <end position="47"/>
    </location>
</feature>
<evidence type="ECO:0000256" key="1">
    <source>
        <dbReference type="ARBA" id="ARBA00023002"/>
    </source>
</evidence>
<dbReference type="SUPFAM" id="SSF53323">
    <property type="entry name" value="Pyruvate-ferredoxin oxidoreductase, PFOR, domain III"/>
    <property type="match status" value="1"/>
</dbReference>
<accession>A0A645FPD0</accession>
<reference evidence="3" key="1">
    <citation type="submission" date="2019-08" db="EMBL/GenBank/DDBJ databases">
        <authorList>
            <person name="Kucharzyk K."/>
            <person name="Murdoch R.W."/>
            <person name="Higgins S."/>
            <person name="Loffler F."/>
        </authorList>
    </citation>
    <scope>NUCLEOTIDE SEQUENCE</scope>
</reference>
<keyword evidence="1" id="KW-0560">Oxidoreductase</keyword>
<evidence type="ECO:0000259" key="2">
    <source>
        <dbReference type="Pfam" id="PF01558"/>
    </source>
</evidence>
<protein>
    <recommendedName>
        <fullName evidence="2">Pyruvate/ketoisovalerate oxidoreductase catalytic domain-containing protein</fullName>
    </recommendedName>
</protein>